<dbReference type="Gene3D" id="2.30.110.10">
    <property type="entry name" value="Electron Transport, Fmn-binding Protein, Chain A"/>
    <property type="match status" value="1"/>
</dbReference>
<dbReference type="PANTHER" id="PTHR13343:SF17">
    <property type="entry name" value="CELLULAR REPRESSOR OF E1A-STIMULATED GENES, ISOFORM A"/>
    <property type="match status" value="1"/>
</dbReference>
<accession>A0A6M6JJ88</accession>
<reference evidence="3 4" key="1">
    <citation type="submission" date="2020-05" db="EMBL/GenBank/DDBJ databases">
        <authorList>
            <person name="Mo P."/>
        </authorList>
    </citation>
    <scope>NUCLEOTIDE SEQUENCE [LARGE SCALE GENOMIC DNA]</scope>
    <source>
        <strain evidence="3 4">Gen01</strain>
    </source>
</reference>
<keyword evidence="4" id="KW-1185">Reference proteome</keyword>
<dbReference type="InterPro" id="IPR012349">
    <property type="entry name" value="Split_barrel_FMN-bd"/>
</dbReference>
<feature type="domain" description="CREG-like beta-barrel" evidence="2">
    <location>
        <begin position="9"/>
        <end position="153"/>
    </location>
</feature>
<evidence type="ECO:0000313" key="3">
    <source>
        <dbReference type="EMBL" id="QJY47245.1"/>
    </source>
</evidence>
<dbReference type="RefSeq" id="WP_172159637.1">
    <property type="nucleotide sequence ID" value="NZ_CP053564.1"/>
</dbReference>
<organism evidence="3 4">
    <name type="scientific">Pseudonocardia broussonetiae</name>
    <dbReference type="NCBI Taxonomy" id="2736640"/>
    <lineage>
        <taxon>Bacteria</taxon>
        <taxon>Bacillati</taxon>
        <taxon>Actinomycetota</taxon>
        <taxon>Actinomycetes</taxon>
        <taxon>Pseudonocardiales</taxon>
        <taxon>Pseudonocardiaceae</taxon>
        <taxon>Pseudonocardia</taxon>
    </lineage>
</organism>
<proteinExistence type="predicted"/>
<protein>
    <submittedName>
        <fullName evidence="3">DUF2470 domain-containing protein</fullName>
    </submittedName>
</protein>
<dbReference type="InterPro" id="IPR019595">
    <property type="entry name" value="DUF2470"/>
</dbReference>
<feature type="domain" description="DUF2470" evidence="1">
    <location>
        <begin position="165"/>
        <end position="235"/>
    </location>
</feature>
<dbReference type="InterPro" id="IPR037119">
    <property type="entry name" value="Haem_oxidase_HugZ-like_sf"/>
</dbReference>
<dbReference type="Proteomes" id="UP000505377">
    <property type="component" value="Chromosome"/>
</dbReference>
<evidence type="ECO:0000259" key="1">
    <source>
        <dbReference type="Pfam" id="PF10615"/>
    </source>
</evidence>
<name>A0A6M6JJ88_9PSEU</name>
<dbReference type="InterPro" id="IPR055343">
    <property type="entry name" value="CREG_beta-barrel"/>
</dbReference>
<dbReference type="SUPFAM" id="SSF50475">
    <property type="entry name" value="FMN-binding split barrel"/>
    <property type="match status" value="1"/>
</dbReference>
<evidence type="ECO:0000313" key="4">
    <source>
        <dbReference type="Proteomes" id="UP000505377"/>
    </source>
</evidence>
<dbReference type="Pfam" id="PF10615">
    <property type="entry name" value="DUF2470"/>
    <property type="match status" value="1"/>
</dbReference>
<evidence type="ECO:0000259" key="2">
    <source>
        <dbReference type="Pfam" id="PF13883"/>
    </source>
</evidence>
<dbReference type="AlphaFoldDB" id="A0A6M6JJ88"/>
<dbReference type="KEGG" id="pbro:HOP40_16700"/>
<gene>
    <name evidence="3" type="ORF">HOP40_16700</name>
</gene>
<dbReference type="EMBL" id="CP053564">
    <property type="protein sequence ID" value="QJY47245.1"/>
    <property type="molecule type" value="Genomic_DNA"/>
</dbReference>
<dbReference type="PANTHER" id="PTHR13343">
    <property type="entry name" value="CREG1 PROTEIN"/>
    <property type="match status" value="1"/>
</dbReference>
<dbReference type="Gene3D" id="3.20.180.10">
    <property type="entry name" value="PNP-oxidase-like"/>
    <property type="match status" value="1"/>
</dbReference>
<dbReference type="GO" id="GO:0005737">
    <property type="term" value="C:cytoplasm"/>
    <property type="evidence" value="ECO:0007669"/>
    <property type="project" value="UniProtKB-ARBA"/>
</dbReference>
<sequence>MGTPQSATEATDAERARTLAATVHTGALSTVGRGGFPFGSVVTHAVDGLGRPLLLLSDLAEHTGNLTSDPRASLLVAQQDVGDPLSLARVTLVGNVSQPPPDERDAALEAYRAVHDAFIGTDHGFRIYRMEIGSVRYVGGFARMSWVRAEDYAAAEPDPLVPHVARIVEHMNDDHADALVTFCRTYGERPDTATAEMTGCDRYGFTVLADGAPLRLAFPRRVDTPDEVRAAMVEMVRAARALST</sequence>
<dbReference type="Pfam" id="PF13883">
    <property type="entry name" value="CREG_beta-barrel"/>
    <property type="match status" value="1"/>
</dbReference>